<feature type="domain" description="DUF4123" evidence="1">
    <location>
        <begin position="30"/>
        <end position="144"/>
    </location>
</feature>
<keyword evidence="3" id="KW-1185">Reference proteome</keyword>
<evidence type="ECO:0000313" key="2">
    <source>
        <dbReference type="EMBL" id="UUD64793.1"/>
    </source>
</evidence>
<dbReference type="RefSeq" id="WP_070882058.1">
    <property type="nucleotide sequence ID" value="NZ_CP076114.1"/>
</dbReference>
<protein>
    <submittedName>
        <fullName evidence="2">DUF4123 domain-containing protein</fullName>
    </submittedName>
</protein>
<dbReference type="InterPro" id="IPR025391">
    <property type="entry name" value="DUF4123"/>
</dbReference>
<reference evidence="2" key="1">
    <citation type="submission" date="2021-05" db="EMBL/GenBank/DDBJ databases">
        <title>Complete genome sequence of Pseudomonas seleniipraecipitans strain D1-6.</title>
        <authorList>
            <person name="Lafi F."/>
            <person name="Eida A."/>
            <person name="Alam I."/>
            <person name="Hert H."/>
            <person name="Saad M."/>
        </authorList>
    </citation>
    <scope>NUCLEOTIDE SEQUENCE</scope>
    <source>
        <strain evidence="2">D1-6</strain>
    </source>
</reference>
<dbReference type="Pfam" id="PF13503">
    <property type="entry name" value="DUF4123"/>
    <property type="match status" value="1"/>
</dbReference>
<gene>
    <name evidence="2" type="ORF">D16iCDA_03595</name>
</gene>
<sequence length="281" mass="30762">MHEGLSEFITALRSNVTDIAVEAGSDKRSLFFILDQQLVPDVLIRVYSTGEAVEPVQLFRGSDFEQLADTGPICFSSPLGSALQHLGETLCQEQAAGIAVITSDASAALMHARALLKVNDGSGGQSLTTYYRPDMWPAMAMTSTEGLFGPWHSVYSPAPRHLGMKPGWLHWQADNVGLASVPGALYSLAPSAQPTYRTLRWLYWLDSHYLAFNSQTPEQLPMLLTNLELLVEHSINEGRWLLRLAGLISSGSLGEQDAAMVILHSDTEPFLKVEHLQALTT</sequence>
<evidence type="ECO:0000259" key="1">
    <source>
        <dbReference type="Pfam" id="PF13503"/>
    </source>
</evidence>
<dbReference type="Proteomes" id="UP000887421">
    <property type="component" value="Chromosome"/>
</dbReference>
<dbReference type="EMBL" id="CP076114">
    <property type="protein sequence ID" value="UUD64793.1"/>
    <property type="molecule type" value="Genomic_DNA"/>
</dbReference>
<evidence type="ECO:0000313" key="3">
    <source>
        <dbReference type="Proteomes" id="UP000887421"/>
    </source>
</evidence>
<organism evidence="2 3">
    <name type="scientific">Phytopseudomonas seleniipraecipitans</name>
    <dbReference type="NCBI Taxonomy" id="640205"/>
    <lineage>
        <taxon>Bacteria</taxon>
        <taxon>Pseudomonadati</taxon>
        <taxon>Pseudomonadota</taxon>
        <taxon>Gammaproteobacteria</taxon>
        <taxon>Pseudomonadales</taxon>
        <taxon>Pseudomonadaceae</taxon>
        <taxon>Phytopseudomonas</taxon>
    </lineage>
</organism>
<proteinExistence type="predicted"/>
<accession>A0ABY5JDN5</accession>
<name>A0ABY5JDN5_9GAMM</name>